<evidence type="ECO:0000256" key="5">
    <source>
        <dbReference type="ARBA" id="ARBA00023002"/>
    </source>
</evidence>
<evidence type="ECO:0008006" key="11">
    <source>
        <dbReference type="Google" id="ProtNLM"/>
    </source>
</evidence>
<dbReference type="InterPro" id="IPR001128">
    <property type="entry name" value="Cyt_P450"/>
</dbReference>
<keyword evidence="5" id="KW-0560">Oxidoreductase</keyword>
<keyword evidence="7" id="KW-0503">Monooxygenase</keyword>
<evidence type="ECO:0000256" key="6">
    <source>
        <dbReference type="ARBA" id="ARBA00023004"/>
    </source>
</evidence>
<sequence>MSTIILLFFSAILSILLLTSIANYTRAKRLIFLLRNASQAHDLVTRSLKLSGGTFVFKIPFTHCLITSDPQNAHHVFSKRHSDFPKGPEFKDILEALGEGIFNSDGEFGLSQRRILHSLFNSPPFERVLMTTLRRKLESGLLPVLDRAASAAAEEVIDLQDVFKRFMFDSICTTVLGFDPNYLTVDLLPDLPYAEAYDDMEEAVFYRHIMPEFWWKLQRWLRVGEERKLHEAWEKFDGFLYERVKLKRQSFNRKTEHKETEHGEFDLLTAFMRAAEDGEEEGGEIRELGKSDKLMRDTAFNLIAAGRDTVTVTLVWLLWLVASNPEVEKKILEEIKANLGGNRWRFFGVEELNKLVYLHGAVCEALRLYPPVPFEHRTAAETETLPSGHTVRKNGRVLFSIYSMGRMEEIWGGDWMVFRPERWLSPDGSKNVHIPSYKFMTFAAGPRACLGKKITFVHAKQVASAVLCNYKVEVVEGHRVSPAVSIVLFMKDGLNVRVSRRK</sequence>
<dbReference type="AlphaFoldDB" id="A0AAV0RV67"/>
<name>A0AAV0RV67_9ROSI</name>
<dbReference type="GO" id="GO:0005506">
    <property type="term" value="F:iron ion binding"/>
    <property type="evidence" value="ECO:0007669"/>
    <property type="project" value="InterPro"/>
</dbReference>
<dbReference type="InterPro" id="IPR002401">
    <property type="entry name" value="Cyt_P450_E_grp-I"/>
</dbReference>
<evidence type="ECO:0000256" key="7">
    <source>
        <dbReference type="ARBA" id="ARBA00023033"/>
    </source>
</evidence>
<evidence type="ECO:0000256" key="1">
    <source>
        <dbReference type="ARBA" id="ARBA00001971"/>
    </source>
</evidence>
<dbReference type="Pfam" id="PF00067">
    <property type="entry name" value="p450"/>
    <property type="match status" value="1"/>
</dbReference>
<comment type="similarity">
    <text evidence="2">Belongs to the cytochrome P450 family.</text>
</comment>
<keyword evidence="4 8" id="KW-0479">Metal-binding</keyword>
<protein>
    <recommendedName>
        <fullName evidence="11">Cytochrome P450</fullName>
    </recommendedName>
</protein>
<dbReference type="PRINTS" id="PR00463">
    <property type="entry name" value="EP450I"/>
</dbReference>
<dbReference type="GO" id="GO:0004497">
    <property type="term" value="F:monooxygenase activity"/>
    <property type="evidence" value="ECO:0007669"/>
    <property type="project" value="UniProtKB-KW"/>
</dbReference>
<dbReference type="PANTHER" id="PTHR24296">
    <property type="entry name" value="CYTOCHROME P450"/>
    <property type="match status" value="1"/>
</dbReference>
<feature type="binding site" description="axial binding residue" evidence="8">
    <location>
        <position position="449"/>
    </location>
    <ligand>
        <name>heme</name>
        <dbReference type="ChEBI" id="CHEBI:30413"/>
    </ligand>
    <ligandPart>
        <name>Fe</name>
        <dbReference type="ChEBI" id="CHEBI:18248"/>
    </ligandPart>
</feature>
<organism evidence="9 10">
    <name type="scientific">Linum tenue</name>
    <dbReference type="NCBI Taxonomy" id="586396"/>
    <lineage>
        <taxon>Eukaryota</taxon>
        <taxon>Viridiplantae</taxon>
        <taxon>Streptophyta</taxon>
        <taxon>Embryophyta</taxon>
        <taxon>Tracheophyta</taxon>
        <taxon>Spermatophyta</taxon>
        <taxon>Magnoliopsida</taxon>
        <taxon>eudicotyledons</taxon>
        <taxon>Gunneridae</taxon>
        <taxon>Pentapetalae</taxon>
        <taxon>rosids</taxon>
        <taxon>fabids</taxon>
        <taxon>Malpighiales</taxon>
        <taxon>Linaceae</taxon>
        <taxon>Linum</taxon>
    </lineage>
</organism>
<comment type="cofactor">
    <cofactor evidence="1 8">
        <name>heme</name>
        <dbReference type="ChEBI" id="CHEBI:30413"/>
    </cofactor>
</comment>
<dbReference type="PRINTS" id="PR00385">
    <property type="entry name" value="P450"/>
</dbReference>
<dbReference type="GO" id="GO:0020037">
    <property type="term" value="F:heme binding"/>
    <property type="evidence" value="ECO:0007669"/>
    <property type="project" value="InterPro"/>
</dbReference>
<keyword evidence="10" id="KW-1185">Reference proteome</keyword>
<gene>
    <name evidence="9" type="ORF">LITE_LOCUS50123</name>
</gene>
<dbReference type="EMBL" id="CAMGYJ010000011">
    <property type="protein sequence ID" value="CAI0576047.1"/>
    <property type="molecule type" value="Genomic_DNA"/>
</dbReference>
<evidence type="ECO:0000256" key="4">
    <source>
        <dbReference type="ARBA" id="ARBA00022723"/>
    </source>
</evidence>
<dbReference type="Gene3D" id="1.10.630.10">
    <property type="entry name" value="Cytochrome P450"/>
    <property type="match status" value="1"/>
</dbReference>
<keyword evidence="6 8" id="KW-0408">Iron</keyword>
<evidence type="ECO:0000313" key="9">
    <source>
        <dbReference type="EMBL" id="CAI0576047.1"/>
    </source>
</evidence>
<evidence type="ECO:0000256" key="2">
    <source>
        <dbReference type="ARBA" id="ARBA00010617"/>
    </source>
</evidence>
<evidence type="ECO:0000256" key="3">
    <source>
        <dbReference type="ARBA" id="ARBA00022617"/>
    </source>
</evidence>
<comment type="caution">
    <text evidence="9">The sequence shown here is derived from an EMBL/GenBank/DDBJ whole genome shotgun (WGS) entry which is preliminary data.</text>
</comment>
<dbReference type="CDD" id="cd11064">
    <property type="entry name" value="CYP86A"/>
    <property type="match status" value="1"/>
</dbReference>
<dbReference type="SUPFAM" id="SSF48264">
    <property type="entry name" value="Cytochrome P450"/>
    <property type="match status" value="1"/>
</dbReference>
<accession>A0AAV0RV67</accession>
<reference evidence="9" key="1">
    <citation type="submission" date="2022-08" db="EMBL/GenBank/DDBJ databases">
        <authorList>
            <person name="Gutierrez-Valencia J."/>
        </authorList>
    </citation>
    <scope>NUCLEOTIDE SEQUENCE</scope>
</reference>
<evidence type="ECO:0000256" key="8">
    <source>
        <dbReference type="PIRSR" id="PIRSR602401-1"/>
    </source>
</evidence>
<evidence type="ECO:0000313" key="10">
    <source>
        <dbReference type="Proteomes" id="UP001154282"/>
    </source>
</evidence>
<dbReference type="GO" id="GO:0016705">
    <property type="term" value="F:oxidoreductase activity, acting on paired donors, with incorporation or reduction of molecular oxygen"/>
    <property type="evidence" value="ECO:0007669"/>
    <property type="project" value="InterPro"/>
</dbReference>
<dbReference type="InterPro" id="IPR036396">
    <property type="entry name" value="Cyt_P450_sf"/>
</dbReference>
<keyword evidence="3 8" id="KW-0349">Heme</keyword>
<proteinExistence type="inferred from homology"/>
<dbReference type="Proteomes" id="UP001154282">
    <property type="component" value="Unassembled WGS sequence"/>
</dbReference>